<reference evidence="1" key="1">
    <citation type="submission" date="2022-04" db="EMBL/GenBank/DDBJ databases">
        <title>Genome of the entomopathogenic fungus Entomophthora muscae.</title>
        <authorList>
            <person name="Elya C."/>
            <person name="Lovett B.R."/>
            <person name="Lee E."/>
            <person name="Macias A.M."/>
            <person name="Hajek A.E."/>
            <person name="De Bivort B.L."/>
            <person name="Kasson M.T."/>
            <person name="De Fine Licht H.H."/>
            <person name="Stajich J.E."/>
        </authorList>
    </citation>
    <scope>NUCLEOTIDE SEQUENCE</scope>
    <source>
        <strain evidence="1">Berkeley</strain>
    </source>
</reference>
<comment type="caution">
    <text evidence="1">The sequence shown here is derived from an EMBL/GenBank/DDBJ whole genome shotgun (WGS) entry which is preliminary data.</text>
</comment>
<organism evidence="1 2">
    <name type="scientific">Entomophthora muscae</name>
    <dbReference type="NCBI Taxonomy" id="34485"/>
    <lineage>
        <taxon>Eukaryota</taxon>
        <taxon>Fungi</taxon>
        <taxon>Fungi incertae sedis</taxon>
        <taxon>Zoopagomycota</taxon>
        <taxon>Entomophthoromycotina</taxon>
        <taxon>Entomophthoromycetes</taxon>
        <taxon>Entomophthorales</taxon>
        <taxon>Entomophthoraceae</taxon>
        <taxon>Entomophthora</taxon>
    </lineage>
</organism>
<protein>
    <submittedName>
        <fullName evidence="1">Uncharacterized protein</fullName>
    </submittedName>
</protein>
<sequence>MSMNMAQQMEFNEVKSLDIKPYPLMTNGYNVPLEYYSNSVPESNFSPTSPTFSHHYSPYNQTHPQRFNGYNTYPQSPVQLVSPMRSPTQAYPFHQYTPIYQRPSLPPQTFFRGNEQERRQLRDSVPPPSLSRPPALMPAAFPDTPLRGNEQVDFLAQNPQYLSGLAGQNQGNPGKVSRAIAAQLFARDENTERFPCTICGQTFKRINGLKRHLMMHLHIKPYKCEMCSRGFCRIDVYKRHVQRGRCVKE</sequence>
<evidence type="ECO:0000313" key="1">
    <source>
        <dbReference type="EMBL" id="KAJ9080528.1"/>
    </source>
</evidence>
<dbReference type="EMBL" id="QTSX02001548">
    <property type="protein sequence ID" value="KAJ9080528.1"/>
    <property type="molecule type" value="Genomic_DNA"/>
</dbReference>
<accession>A0ACC2U0L1</accession>
<keyword evidence="2" id="KW-1185">Reference proteome</keyword>
<evidence type="ECO:0000313" key="2">
    <source>
        <dbReference type="Proteomes" id="UP001165960"/>
    </source>
</evidence>
<name>A0ACC2U0L1_9FUNG</name>
<dbReference type="Proteomes" id="UP001165960">
    <property type="component" value="Unassembled WGS sequence"/>
</dbReference>
<gene>
    <name evidence="1" type="ORF">DSO57_1024012</name>
</gene>
<proteinExistence type="predicted"/>